<name>A0A382YK86_9ZZZZ</name>
<organism evidence="1">
    <name type="scientific">marine metagenome</name>
    <dbReference type="NCBI Taxonomy" id="408172"/>
    <lineage>
        <taxon>unclassified sequences</taxon>
        <taxon>metagenomes</taxon>
        <taxon>ecological metagenomes</taxon>
    </lineage>
</organism>
<dbReference type="AlphaFoldDB" id="A0A382YK86"/>
<gene>
    <name evidence="1" type="ORF">METZ01_LOCUS436537</name>
</gene>
<dbReference type="PROSITE" id="PS51257">
    <property type="entry name" value="PROKAR_LIPOPROTEIN"/>
    <property type="match status" value="1"/>
</dbReference>
<sequence>MKSMKRFAASAVLVFAVLSLVGCGSPGDKDPSKLGSVEKAQTVTRLRKEAEICLQQFVASEGDEDGIDIDALLCYVEKLKTTTKIYPNPNLCSSCYAQYGEALRMLGGYYRTLSLKQEESATKADSERQAALKKLSEENAQKAERNYRLALTQFNLHVASGQVLNWVYWKGFEVSARLDQYTMALKYLKLFEQNNTLDDAEKVKLTKWRKWTDDRIKKQLRDRVREELK</sequence>
<evidence type="ECO:0000313" key="1">
    <source>
        <dbReference type="EMBL" id="SVD83683.1"/>
    </source>
</evidence>
<reference evidence="1" key="1">
    <citation type="submission" date="2018-05" db="EMBL/GenBank/DDBJ databases">
        <authorList>
            <person name="Lanie J.A."/>
            <person name="Ng W.-L."/>
            <person name="Kazmierczak K.M."/>
            <person name="Andrzejewski T.M."/>
            <person name="Davidsen T.M."/>
            <person name="Wayne K.J."/>
            <person name="Tettelin H."/>
            <person name="Glass J.I."/>
            <person name="Rusch D."/>
            <person name="Podicherti R."/>
            <person name="Tsui H.-C.T."/>
            <person name="Winkler M.E."/>
        </authorList>
    </citation>
    <scope>NUCLEOTIDE SEQUENCE</scope>
</reference>
<accession>A0A382YK86</accession>
<dbReference type="EMBL" id="UINC01176518">
    <property type="protein sequence ID" value="SVD83683.1"/>
    <property type="molecule type" value="Genomic_DNA"/>
</dbReference>
<protein>
    <submittedName>
        <fullName evidence="1">Uncharacterized protein</fullName>
    </submittedName>
</protein>
<proteinExistence type="predicted"/>